<dbReference type="Pfam" id="PF01380">
    <property type="entry name" value="SIS"/>
    <property type="match status" value="1"/>
</dbReference>
<dbReference type="PROSITE" id="PS51071">
    <property type="entry name" value="HTH_RPIR"/>
    <property type="match status" value="1"/>
</dbReference>
<dbReference type="GO" id="GO:0003700">
    <property type="term" value="F:DNA-binding transcription factor activity"/>
    <property type="evidence" value="ECO:0007669"/>
    <property type="project" value="InterPro"/>
</dbReference>
<dbReference type="PANTHER" id="PTHR30514:SF18">
    <property type="entry name" value="RPIR-FAMILY TRANSCRIPTIONAL REGULATOR"/>
    <property type="match status" value="1"/>
</dbReference>
<evidence type="ECO:0000256" key="2">
    <source>
        <dbReference type="ARBA" id="ARBA00023125"/>
    </source>
</evidence>
<dbReference type="InterPro" id="IPR000281">
    <property type="entry name" value="HTH_RpiR"/>
</dbReference>
<keyword evidence="2" id="KW-0238">DNA-binding</keyword>
<protein>
    <submittedName>
        <fullName evidence="5">RpiR family transcriptional regulator</fullName>
    </submittedName>
</protein>
<gene>
    <name evidence="5" type="ORF">AAY24_10000</name>
</gene>
<dbReference type="CDD" id="cd05013">
    <property type="entry name" value="SIS_RpiR"/>
    <property type="match status" value="1"/>
</dbReference>
<keyword evidence="1" id="KW-0805">Transcription regulation</keyword>
<dbReference type="Pfam" id="PF01418">
    <property type="entry name" value="HTH_6"/>
    <property type="match status" value="1"/>
</dbReference>
<dbReference type="RefSeq" id="WP_046859566.1">
    <property type="nucleotide sequence ID" value="NZ_CP011412.1"/>
</dbReference>
<dbReference type="InterPro" id="IPR009057">
    <property type="entry name" value="Homeodomain-like_sf"/>
</dbReference>
<dbReference type="InterPro" id="IPR046348">
    <property type="entry name" value="SIS_dom_sf"/>
</dbReference>
<evidence type="ECO:0000256" key="1">
    <source>
        <dbReference type="ARBA" id="ARBA00023015"/>
    </source>
</evidence>
<dbReference type="GO" id="GO:0097367">
    <property type="term" value="F:carbohydrate derivative binding"/>
    <property type="evidence" value="ECO:0007669"/>
    <property type="project" value="InterPro"/>
</dbReference>
<dbReference type="InterPro" id="IPR047640">
    <property type="entry name" value="RpiR-like"/>
</dbReference>
<dbReference type="EMBL" id="CP011412">
    <property type="protein sequence ID" value="AKH20633.1"/>
    <property type="molecule type" value="Genomic_DNA"/>
</dbReference>
<feature type="domain" description="HTH rpiR-type" evidence="4">
    <location>
        <begin position="4"/>
        <end position="80"/>
    </location>
</feature>
<sequence length="290" mass="32407">MNQAEVTAQLKAIYEELPRQERLAASFVLEYPREVAVMSMREQSRLAGVPPSTMTRLAKRIGLSGYDALREAFIDTIRAKGNVYESRVPGLVAKNQQGEDSLLRDLIASALSNTESLYQQEIFESITRASKLLGDARTIYCLGMRSSFPVVFHFHHVSSWFTNNVQLIDGAGETGIMSLMHDLGPKDVLLVVSLEPHARRTVTLCRHLAQKKIRIVAITDNASSPFARLANESILVKKTTTSFFDSLTPAFLVTELLIALFAANARIDIHSAVKKTEEQLWEVGEWWSLD</sequence>
<dbReference type="Gene3D" id="3.40.50.10490">
    <property type="entry name" value="Glucose-6-phosphate isomerase like protein, domain 1"/>
    <property type="match status" value="1"/>
</dbReference>
<dbReference type="InterPro" id="IPR036388">
    <property type="entry name" value="WH-like_DNA-bd_sf"/>
</dbReference>
<dbReference type="SUPFAM" id="SSF53697">
    <property type="entry name" value="SIS domain"/>
    <property type="match status" value="1"/>
</dbReference>
<accession>A0A0F7K0Y9</accession>
<dbReference type="PANTHER" id="PTHR30514">
    <property type="entry name" value="GLUCOKINASE"/>
    <property type="match status" value="1"/>
</dbReference>
<organism evidence="5 6">
    <name type="scientific">Sedimenticola thiotaurini</name>
    <dbReference type="NCBI Taxonomy" id="1543721"/>
    <lineage>
        <taxon>Bacteria</taxon>
        <taxon>Pseudomonadati</taxon>
        <taxon>Pseudomonadota</taxon>
        <taxon>Gammaproteobacteria</taxon>
        <taxon>Chromatiales</taxon>
        <taxon>Sedimenticolaceae</taxon>
        <taxon>Sedimenticola</taxon>
    </lineage>
</organism>
<dbReference type="KEGG" id="seds:AAY24_10000"/>
<dbReference type="Proteomes" id="UP000034410">
    <property type="component" value="Chromosome"/>
</dbReference>
<reference evidence="5 6" key="1">
    <citation type="journal article" date="2015" name="Genome Announc.">
        <title>Complete Genome Sequence of Sedimenticola thiotaurini Strain SIP-G1, a Polyphosphate- and Polyhydroxyalkanoate-Accumulating Sulfur-Oxidizing Gammaproteobacterium Isolated from Salt Marsh Sediments.</title>
        <authorList>
            <person name="Flood B.E."/>
            <person name="Jones D.S."/>
            <person name="Bailey J.V."/>
        </authorList>
    </citation>
    <scope>NUCLEOTIDE SEQUENCE [LARGE SCALE GENOMIC DNA]</scope>
    <source>
        <strain evidence="5 6">SIP-G1</strain>
    </source>
</reference>
<dbReference type="Gene3D" id="1.10.10.10">
    <property type="entry name" value="Winged helix-like DNA-binding domain superfamily/Winged helix DNA-binding domain"/>
    <property type="match status" value="1"/>
</dbReference>
<evidence type="ECO:0000259" key="4">
    <source>
        <dbReference type="PROSITE" id="PS51071"/>
    </source>
</evidence>
<keyword evidence="3" id="KW-0804">Transcription</keyword>
<dbReference type="GO" id="GO:0003677">
    <property type="term" value="F:DNA binding"/>
    <property type="evidence" value="ECO:0007669"/>
    <property type="project" value="UniProtKB-KW"/>
</dbReference>
<dbReference type="SUPFAM" id="SSF46689">
    <property type="entry name" value="Homeodomain-like"/>
    <property type="match status" value="1"/>
</dbReference>
<keyword evidence="6" id="KW-1185">Reference proteome</keyword>
<evidence type="ECO:0000313" key="6">
    <source>
        <dbReference type="Proteomes" id="UP000034410"/>
    </source>
</evidence>
<dbReference type="AlphaFoldDB" id="A0A0F7K0Y9"/>
<dbReference type="InterPro" id="IPR001347">
    <property type="entry name" value="SIS_dom"/>
</dbReference>
<dbReference type="GO" id="GO:1901135">
    <property type="term" value="P:carbohydrate derivative metabolic process"/>
    <property type="evidence" value="ECO:0007669"/>
    <property type="project" value="InterPro"/>
</dbReference>
<evidence type="ECO:0000256" key="3">
    <source>
        <dbReference type="ARBA" id="ARBA00023163"/>
    </source>
</evidence>
<evidence type="ECO:0000313" key="5">
    <source>
        <dbReference type="EMBL" id="AKH20633.1"/>
    </source>
</evidence>
<proteinExistence type="predicted"/>
<name>A0A0F7K0Y9_9GAMM</name>
<dbReference type="InterPro" id="IPR035472">
    <property type="entry name" value="RpiR-like_SIS"/>
</dbReference>
<dbReference type="OrthoDB" id="9814005at2"/>